<keyword evidence="4" id="KW-1133">Transmembrane helix</keyword>
<dbReference type="STRING" id="10195.A0A3M7QR90"/>
<comment type="caution">
    <text evidence="6">The sequence shown here is derived from an EMBL/GenBank/DDBJ whole genome shotgun (WGS) entry which is preliminary data.</text>
</comment>
<comment type="cofactor">
    <cofactor evidence="1">
        <name>FAD</name>
        <dbReference type="ChEBI" id="CHEBI:57692"/>
    </cofactor>
</comment>
<dbReference type="GO" id="GO:0071949">
    <property type="term" value="F:FAD binding"/>
    <property type="evidence" value="ECO:0007669"/>
    <property type="project" value="InterPro"/>
</dbReference>
<dbReference type="AlphaFoldDB" id="A0A3M7QR90"/>
<dbReference type="InterPro" id="IPR036188">
    <property type="entry name" value="FAD/NAD-bd_sf"/>
</dbReference>
<organism evidence="6 7">
    <name type="scientific">Brachionus plicatilis</name>
    <name type="common">Marine rotifer</name>
    <name type="synonym">Brachionus muelleri</name>
    <dbReference type="NCBI Taxonomy" id="10195"/>
    <lineage>
        <taxon>Eukaryota</taxon>
        <taxon>Metazoa</taxon>
        <taxon>Spiralia</taxon>
        <taxon>Gnathifera</taxon>
        <taxon>Rotifera</taxon>
        <taxon>Eurotatoria</taxon>
        <taxon>Monogononta</taxon>
        <taxon>Pseudotrocha</taxon>
        <taxon>Ploima</taxon>
        <taxon>Brachionidae</taxon>
        <taxon>Brachionus</taxon>
    </lineage>
</organism>
<proteinExistence type="predicted"/>
<evidence type="ECO:0000256" key="4">
    <source>
        <dbReference type="SAM" id="Phobius"/>
    </source>
</evidence>
<evidence type="ECO:0000259" key="5">
    <source>
        <dbReference type="Pfam" id="PF01494"/>
    </source>
</evidence>
<feature type="transmembrane region" description="Helical" evidence="4">
    <location>
        <begin position="336"/>
        <end position="353"/>
    </location>
</feature>
<accession>A0A3M7QR90</accession>
<gene>
    <name evidence="6" type="ORF">BpHYR1_016091</name>
</gene>
<keyword evidence="3" id="KW-0274">FAD</keyword>
<evidence type="ECO:0000256" key="3">
    <source>
        <dbReference type="ARBA" id="ARBA00022827"/>
    </source>
</evidence>
<dbReference type="Gene3D" id="3.30.70.2450">
    <property type="match status" value="1"/>
</dbReference>
<dbReference type="InterPro" id="IPR002938">
    <property type="entry name" value="FAD-bd"/>
</dbReference>
<evidence type="ECO:0000313" key="6">
    <source>
        <dbReference type="EMBL" id="RNA13906.1"/>
    </source>
</evidence>
<keyword evidence="4" id="KW-0812">Transmembrane</keyword>
<keyword evidence="6" id="KW-0503">Monooxygenase</keyword>
<feature type="domain" description="FAD-binding" evidence="5">
    <location>
        <begin position="243"/>
        <end position="317"/>
    </location>
</feature>
<dbReference type="GO" id="GO:0016709">
    <property type="term" value="F:oxidoreductase activity, acting on paired donors, with incorporation or reduction of molecular oxygen, NAD(P)H as one donor, and incorporation of one atom of oxygen"/>
    <property type="evidence" value="ECO:0007669"/>
    <property type="project" value="UniProtKB-ARBA"/>
</dbReference>
<keyword evidence="7" id="KW-1185">Reference proteome</keyword>
<dbReference type="PANTHER" id="PTHR43004:SF19">
    <property type="entry name" value="BINDING MONOOXYGENASE, PUTATIVE (JCVI)-RELATED"/>
    <property type="match status" value="1"/>
</dbReference>
<dbReference type="Gene3D" id="3.50.50.60">
    <property type="entry name" value="FAD/NAD(P)-binding domain"/>
    <property type="match status" value="1"/>
</dbReference>
<sequence length="368" mass="42144">MKDLNDKKILIVGAGPVGLAAALFLSHKGTKPLIVDKLTEPNKNSKALGVNPRTLELMDRIGAVDEFIKNSFRVEHANFYHNNSLLLINNFQGVKHKYPYMIVQPQYVSEMVLCDLLKQRDIQVIRGTLVKNISTSNHLVQCELQYSNGKSEIHAFDYVFCADGAHSTTRKLLGLKFEGSSYEEPWFLFDVKLKSELKPNDLSLFLNKKSFIFLVRTGADIWRVISNDPNILNRLPGGSEVENIVWRSNFTISHRLIERFSYGSVFFGGDAAHVHSPAGGRGMNLGIEDAYVFAELFASNKLDQYDKLRRNVVKKTISRIQFFTNIVRGSTYFYRFYRWLGILIIPFIFPLIQNKLNYFLFGLDHEIF</sequence>
<dbReference type="Pfam" id="PF01494">
    <property type="entry name" value="FAD_binding_3"/>
    <property type="match status" value="2"/>
</dbReference>
<keyword evidence="2" id="KW-0285">Flavoprotein</keyword>
<dbReference type="Proteomes" id="UP000276133">
    <property type="component" value="Unassembled WGS sequence"/>
</dbReference>
<dbReference type="InterPro" id="IPR050641">
    <property type="entry name" value="RIFMO-like"/>
</dbReference>
<dbReference type="PRINTS" id="PR00420">
    <property type="entry name" value="RNGMNOXGNASE"/>
</dbReference>
<dbReference type="EMBL" id="REGN01005300">
    <property type="protein sequence ID" value="RNA13906.1"/>
    <property type="molecule type" value="Genomic_DNA"/>
</dbReference>
<dbReference type="SUPFAM" id="SSF51905">
    <property type="entry name" value="FAD/NAD(P)-binding domain"/>
    <property type="match status" value="1"/>
</dbReference>
<name>A0A3M7QR90_BRAPC</name>
<keyword evidence="6" id="KW-0560">Oxidoreductase</keyword>
<evidence type="ECO:0000256" key="1">
    <source>
        <dbReference type="ARBA" id="ARBA00001974"/>
    </source>
</evidence>
<dbReference type="OrthoDB" id="2096480at2759"/>
<evidence type="ECO:0000313" key="7">
    <source>
        <dbReference type="Proteomes" id="UP000276133"/>
    </source>
</evidence>
<protein>
    <submittedName>
        <fullName evidence="6">Pentachlorophenol monooxygenase</fullName>
    </submittedName>
</protein>
<reference evidence="6 7" key="1">
    <citation type="journal article" date="2018" name="Sci. Rep.">
        <title>Genomic signatures of local adaptation to the degree of environmental predictability in rotifers.</title>
        <authorList>
            <person name="Franch-Gras L."/>
            <person name="Hahn C."/>
            <person name="Garcia-Roger E.M."/>
            <person name="Carmona M.J."/>
            <person name="Serra M."/>
            <person name="Gomez A."/>
        </authorList>
    </citation>
    <scope>NUCLEOTIDE SEQUENCE [LARGE SCALE GENOMIC DNA]</scope>
    <source>
        <strain evidence="6">HYR1</strain>
    </source>
</reference>
<feature type="domain" description="FAD-binding" evidence="5">
    <location>
        <begin position="8"/>
        <end position="198"/>
    </location>
</feature>
<keyword evidence="4" id="KW-0472">Membrane</keyword>
<evidence type="ECO:0000256" key="2">
    <source>
        <dbReference type="ARBA" id="ARBA00022630"/>
    </source>
</evidence>
<dbReference type="PANTHER" id="PTHR43004">
    <property type="entry name" value="TRK SYSTEM POTASSIUM UPTAKE PROTEIN"/>
    <property type="match status" value="1"/>
</dbReference>